<dbReference type="OrthoDB" id="2293123at2"/>
<proteinExistence type="predicted"/>
<dbReference type="AlphaFoldDB" id="A0A0R1GYI2"/>
<dbReference type="RefSeq" id="WP_020088510.1">
    <property type="nucleotide sequence ID" value="NZ_AZCZ01000003.1"/>
</dbReference>
<comment type="caution">
    <text evidence="1">The sequence shown here is derived from an EMBL/GenBank/DDBJ whole genome shotgun (WGS) entry which is preliminary data.</text>
</comment>
<dbReference type="Proteomes" id="UP000051176">
    <property type="component" value="Unassembled WGS sequence"/>
</dbReference>
<name>A0A0R1GYI2_9LACO</name>
<accession>A0A0R1GYI2</accession>
<reference evidence="1 2" key="1">
    <citation type="journal article" date="2015" name="Genome Announc.">
        <title>Expanding the biotechnology potential of lactobacilli through comparative genomics of 213 strains and associated genera.</title>
        <authorList>
            <person name="Sun Z."/>
            <person name="Harris H.M."/>
            <person name="McCann A."/>
            <person name="Guo C."/>
            <person name="Argimon S."/>
            <person name="Zhang W."/>
            <person name="Yang X."/>
            <person name="Jeffery I.B."/>
            <person name="Cooney J.C."/>
            <person name="Kagawa T.F."/>
            <person name="Liu W."/>
            <person name="Song Y."/>
            <person name="Salvetti E."/>
            <person name="Wrobel A."/>
            <person name="Rasinkangas P."/>
            <person name="Parkhill J."/>
            <person name="Rea M.C."/>
            <person name="O'Sullivan O."/>
            <person name="Ritari J."/>
            <person name="Douillard F.P."/>
            <person name="Paul Ross R."/>
            <person name="Yang R."/>
            <person name="Briner A.E."/>
            <person name="Felis G.E."/>
            <person name="de Vos W.M."/>
            <person name="Barrangou R."/>
            <person name="Klaenhammer T.R."/>
            <person name="Caufield P.W."/>
            <person name="Cui Y."/>
            <person name="Zhang H."/>
            <person name="O'Toole P.W."/>
        </authorList>
    </citation>
    <scope>NUCLEOTIDE SEQUENCE [LARGE SCALE GENOMIC DNA]</scope>
    <source>
        <strain evidence="1 2">ATCC 53295</strain>
    </source>
</reference>
<sequence length="119" mass="13986">MQDDKFNASLAVVRLRDFYQQGKLQVVLNRKSKLFLDKTGRSYRMVVKDAIESLETSQYFRGPSPVHHHEEEDVTVYEFLVILYQGHMYIKFYISALGAELHSFHPAEKAPDRTFLKFK</sequence>
<gene>
    <name evidence="1" type="ORF">FD07_GL001217</name>
</gene>
<dbReference type="PATRIC" id="fig|1267003.4.peg.1290"/>
<keyword evidence="2" id="KW-1185">Reference proteome</keyword>
<organism evidence="1 2">
    <name type="scientific">Levilactobacillus parabrevis ATCC 53295</name>
    <dbReference type="NCBI Taxonomy" id="1267003"/>
    <lineage>
        <taxon>Bacteria</taxon>
        <taxon>Bacillati</taxon>
        <taxon>Bacillota</taxon>
        <taxon>Bacilli</taxon>
        <taxon>Lactobacillales</taxon>
        <taxon>Lactobacillaceae</taxon>
        <taxon>Levilactobacillus</taxon>
    </lineage>
</organism>
<dbReference type="STRING" id="357278.IV61_GL000131"/>
<evidence type="ECO:0000313" key="2">
    <source>
        <dbReference type="Proteomes" id="UP000051176"/>
    </source>
</evidence>
<protein>
    <submittedName>
        <fullName evidence="1">Uncharacterized protein</fullName>
    </submittedName>
</protein>
<evidence type="ECO:0000313" key="1">
    <source>
        <dbReference type="EMBL" id="KRK39419.1"/>
    </source>
</evidence>
<dbReference type="EMBL" id="AZCZ01000003">
    <property type="protein sequence ID" value="KRK39419.1"/>
    <property type="molecule type" value="Genomic_DNA"/>
</dbReference>